<gene>
    <name evidence="1" type="ORF">ILYODFUR_033412</name>
</gene>
<keyword evidence="2" id="KW-1185">Reference proteome</keyword>
<reference evidence="1 2" key="1">
    <citation type="submission" date="2021-06" db="EMBL/GenBank/DDBJ databases">
        <authorList>
            <person name="Palmer J.M."/>
        </authorList>
    </citation>
    <scope>NUCLEOTIDE SEQUENCE [LARGE SCALE GENOMIC DNA]</scope>
    <source>
        <strain evidence="2">if_2019</strain>
        <tissue evidence="1">Muscle</tissue>
    </source>
</reference>
<evidence type="ECO:0000313" key="2">
    <source>
        <dbReference type="Proteomes" id="UP001482620"/>
    </source>
</evidence>
<dbReference type="Proteomes" id="UP001482620">
    <property type="component" value="Unassembled WGS sequence"/>
</dbReference>
<dbReference type="EMBL" id="JAHRIQ010109945">
    <property type="protein sequence ID" value="MEQ2257304.1"/>
    <property type="molecule type" value="Genomic_DNA"/>
</dbReference>
<sequence>MKYSHIVFHHRIRFAGPDMYCMYICVVHLIKSTLKLGKRLISSSFCEANLLLIIKDNQMHHTVSCQTGDTHTNKSLLLIGAAVNGNLVSVSSFTVSCSPS</sequence>
<name>A0ABV0VJL9_9TELE</name>
<organism evidence="1 2">
    <name type="scientific">Ilyodon furcidens</name>
    <name type="common">goldbreast splitfin</name>
    <dbReference type="NCBI Taxonomy" id="33524"/>
    <lineage>
        <taxon>Eukaryota</taxon>
        <taxon>Metazoa</taxon>
        <taxon>Chordata</taxon>
        <taxon>Craniata</taxon>
        <taxon>Vertebrata</taxon>
        <taxon>Euteleostomi</taxon>
        <taxon>Actinopterygii</taxon>
        <taxon>Neopterygii</taxon>
        <taxon>Teleostei</taxon>
        <taxon>Neoteleostei</taxon>
        <taxon>Acanthomorphata</taxon>
        <taxon>Ovalentaria</taxon>
        <taxon>Atherinomorphae</taxon>
        <taxon>Cyprinodontiformes</taxon>
        <taxon>Goodeidae</taxon>
        <taxon>Ilyodon</taxon>
    </lineage>
</organism>
<comment type="caution">
    <text evidence="1">The sequence shown here is derived from an EMBL/GenBank/DDBJ whole genome shotgun (WGS) entry which is preliminary data.</text>
</comment>
<evidence type="ECO:0000313" key="1">
    <source>
        <dbReference type="EMBL" id="MEQ2257304.1"/>
    </source>
</evidence>
<accession>A0ABV0VJL9</accession>
<proteinExistence type="predicted"/>
<protein>
    <submittedName>
        <fullName evidence="1">Uncharacterized protein</fullName>
    </submittedName>
</protein>